<organism evidence="1 2">
    <name type="scientific">Necator americanus</name>
    <name type="common">Human hookworm</name>
    <dbReference type="NCBI Taxonomy" id="51031"/>
    <lineage>
        <taxon>Eukaryota</taxon>
        <taxon>Metazoa</taxon>
        <taxon>Ecdysozoa</taxon>
        <taxon>Nematoda</taxon>
        <taxon>Chromadorea</taxon>
        <taxon>Rhabditida</taxon>
        <taxon>Rhabditina</taxon>
        <taxon>Rhabditomorpha</taxon>
        <taxon>Strongyloidea</taxon>
        <taxon>Ancylostomatidae</taxon>
        <taxon>Bunostominae</taxon>
        <taxon>Necator</taxon>
    </lineage>
</organism>
<accession>W2SX35</accession>
<dbReference type="AlphaFoldDB" id="W2SX35"/>
<name>W2SX35_NECAM</name>
<dbReference type="Proteomes" id="UP000053676">
    <property type="component" value="Unassembled WGS sequence"/>
</dbReference>
<evidence type="ECO:0000313" key="2">
    <source>
        <dbReference type="Proteomes" id="UP000053676"/>
    </source>
</evidence>
<dbReference type="KEGG" id="nai:NECAME_13537"/>
<keyword evidence="2" id="KW-1185">Reference proteome</keyword>
<reference evidence="2" key="1">
    <citation type="journal article" date="2014" name="Nat. Genet.">
        <title>Genome of the human hookworm Necator americanus.</title>
        <authorList>
            <person name="Tang Y.T."/>
            <person name="Gao X."/>
            <person name="Rosa B.A."/>
            <person name="Abubucker S."/>
            <person name="Hallsworth-Pepin K."/>
            <person name="Martin J."/>
            <person name="Tyagi R."/>
            <person name="Heizer E."/>
            <person name="Zhang X."/>
            <person name="Bhonagiri-Palsikar V."/>
            <person name="Minx P."/>
            <person name="Warren W.C."/>
            <person name="Wang Q."/>
            <person name="Zhan B."/>
            <person name="Hotez P.J."/>
            <person name="Sternberg P.W."/>
            <person name="Dougall A."/>
            <person name="Gaze S.T."/>
            <person name="Mulvenna J."/>
            <person name="Sotillo J."/>
            <person name="Ranganathan S."/>
            <person name="Rabelo E.M."/>
            <person name="Wilson R.K."/>
            <person name="Felgner P.L."/>
            <person name="Bethony J."/>
            <person name="Hawdon J.M."/>
            <person name="Gasser R.B."/>
            <person name="Loukas A."/>
            <person name="Mitreva M."/>
        </authorList>
    </citation>
    <scope>NUCLEOTIDE SEQUENCE [LARGE SCALE GENOMIC DNA]</scope>
</reference>
<sequence length="141" mass="16414">MPGASSVNRYVALRTSRYRAKMEKARREFIVGGPESAVTDHFRRSHEDVGSRLRRDFRGPLLQKFHGGEFKSKINVDNIPYARVEPSPYAQIEETNLDDVHRRSGSVVDYRQSRRDKAEENMNTIHLRSRSADYLMDKRCD</sequence>
<evidence type="ECO:0000313" key="1">
    <source>
        <dbReference type="EMBL" id="ETN73391.1"/>
    </source>
</evidence>
<gene>
    <name evidence="1" type="ORF">NECAME_13537</name>
</gene>
<dbReference type="STRING" id="51031.W2SX35"/>
<dbReference type="OrthoDB" id="6431454at2759"/>
<dbReference type="EMBL" id="KI660988">
    <property type="protein sequence ID" value="ETN73391.1"/>
    <property type="molecule type" value="Genomic_DNA"/>
</dbReference>
<protein>
    <submittedName>
        <fullName evidence="1">Uncharacterized protein</fullName>
    </submittedName>
</protein>
<proteinExistence type="predicted"/>